<evidence type="ECO:0000313" key="1">
    <source>
        <dbReference type="EMBL" id="CAG8524461.1"/>
    </source>
</evidence>
<dbReference type="Proteomes" id="UP000789366">
    <property type="component" value="Unassembled WGS sequence"/>
</dbReference>
<accession>A0ACA9LER5</accession>
<reference evidence="1" key="1">
    <citation type="submission" date="2021-06" db="EMBL/GenBank/DDBJ databases">
        <authorList>
            <person name="Kallberg Y."/>
            <person name="Tangrot J."/>
            <person name="Rosling A."/>
        </authorList>
    </citation>
    <scope>NUCLEOTIDE SEQUENCE</scope>
    <source>
        <strain evidence="1">28 12/20/2015</strain>
    </source>
</reference>
<name>A0ACA9LER5_9GLOM</name>
<sequence>MVVVETNISRIFTSDQNDVASITNIPLPQSTGVMGNPLFIENDACDSSNIVKNPINNTRIAIFQDHNVCDVQKQIKNIASISTDQILGVLLYSNNSNGTIPSDRLSADISSSLVTIPAFYVSQAVVDYIRSVDSDSSLVSIVLYPIQRNITTTLQITFIGILFTFLIAFGISRKRRRVLFENNPIAMTNLSNPTFLEKEVVENFPLKKFFTDVTNNNDILQSNADHDKDVNLTSRISVSHKKLTDDKESSEMKNIKSVLVSDERIGDVDKTQDLSVITDNTVSSVLHNGQKVETSVTGCVIPIESTSAEVTDKEIPSDPSTSIHTSTDKKASVSYTTDYTLKNDIHHHIQDLQTTCAICLDDFRDGDLLRVLPCEHEYHSECIDTWLTQKSSKCPLCKFDCRPPKTIEENDGSNNDNEASTSNIHGVLPAPVQAQAPRQPRNLIISLSRRVWYFTFRGGSI</sequence>
<organism evidence="1 2">
    <name type="scientific">Cetraspora pellucida</name>
    <dbReference type="NCBI Taxonomy" id="1433469"/>
    <lineage>
        <taxon>Eukaryota</taxon>
        <taxon>Fungi</taxon>
        <taxon>Fungi incertae sedis</taxon>
        <taxon>Mucoromycota</taxon>
        <taxon>Glomeromycotina</taxon>
        <taxon>Glomeromycetes</taxon>
        <taxon>Diversisporales</taxon>
        <taxon>Gigasporaceae</taxon>
        <taxon>Cetraspora</taxon>
    </lineage>
</organism>
<evidence type="ECO:0000313" key="2">
    <source>
        <dbReference type="Proteomes" id="UP000789366"/>
    </source>
</evidence>
<comment type="caution">
    <text evidence="1">The sequence shown here is derived from an EMBL/GenBank/DDBJ whole genome shotgun (WGS) entry which is preliminary data.</text>
</comment>
<dbReference type="EMBL" id="CAJVPW010003455">
    <property type="protein sequence ID" value="CAG8524461.1"/>
    <property type="molecule type" value="Genomic_DNA"/>
</dbReference>
<proteinExistence type="predicted"/>
<keyword evidence="2" id="KW-1185">Reference proteome</keyword>
<gene>
    <name evidence="1" type="ORF">SPELUC_LOCUS4084</name>
</gene>
<protein>
    <submittedName>
        <fullName evidence="1">6761_t:CDS:1</fullName>
    </submittedName>
</protein>